<evidence type="ECO:0000313" key="3">
    <source>
        <dbReference type="EMBL" id="CAD2153677.1"/>
    </source>
</evidence>
<evidence type="ECO:0000313" key="4">
    <source>
        <dbReference type="Proteomes" id="UP000580250"/>
    </source>
</evidence>
<evidence type="ECO:0000256" key="1">
    <source>
        <dbReference type="SAM" id="MobiDB-lite"/>
    </source>
</evidence>
<feature type="transmembrane region" description="Helical" evidence="2">
    <location>
        <begin position="7"/>
        <end position="27"/>
    </location>
</feature>
<protein>
    <submittedName>
        <fullName evidence="3">Uncharacterized protein</fullName>
    </submittedName>
</protein>
<dbReference type="EMBL" id="CAJEWN010000054">
    <property type="protein sequence ID" value="CAD2153677.1"/>
    <property type="molecule type" value="Genomic_DNA"/>
</dbReference>
<dbReference type="AlphaFoldDB" id="A0A6V7UE11"/>
<feature type="region of interest" description="Disordered" evidence="1">
    <location>
        <begin position="83"/>
        <end position="108"/>
    </location>
</feature>
<evidence type="ECO:0000256" key="2">
    <source>
        <dbReference type="SAM" id="Phobius"/>
    </source>
</evidence>
<keyword evidence="2" id="KW-0812">Transmembrane</keyword>
<feature type="transmembrane region" description="Helical" evidence="2">
    <location>
        <begin position="55"/>
        <end position="75"/>
    </location>
</feature>
<reference evidence="3 4" key="1">
    <citation type="submission" date="2020-08" db="EMBL/GenBank/DDBJ databases">
        <authorList>
            <person name="Koutsovoulos G."/>
            <person name="Danchin GJ E."/>
        </authorList>
    </citation>
    <scope>NUCLEOTIDE SEQUENCE [LARGE SCALE GENOMIC DNA]</scope>
</reference>
<dbReference type="OrthoDB" id="5904178at2759"/>
<organism evidence="3 4">
    <name type="scientific">Meloidogyne enterolobii</name>
    <name type="common">Root-knot nematode worm</name>
    <name type="synonym">Meloidogyne mayaguensis</name>
    <dbReference type="NCBI Taxonomy" id="390850"/>
    <lineage>
        <taxon>Eukaryota</taxon>
        <taxon>Metazoa</taxon>
        <taxon>Ecdysozoa</taxon>
        <taxon>Nematoda</taxon>
        <taxon>Chromadorea</taxon>
        <taxon>Rhabditida</taxon>
        <taxon>Tylenchina</taxon>
        <taxon>Tylenchomorpha</taxon>
        <taxon>Tylenchoidea</taxon>
        <taxon>Meloidogynidae</taxon>
        <taxon>Meloidogyninae</taxon>
        <taxon>Meloidogyne</taxon>
    </lineage>
</organism>
<comment type="caution">
    <text evidence="3">The sequence shown here is derived from an EMBL/GenBank/DDBJ whole genome shotgun (WGS) entry which is preliminary data.</text>
</comment>
<keyword evidence="2" id="KW-0472">Membrane</keyword>
<feature type="compositionally biased region" description="Low complexity" evidence="1">
    <location>
        <begin position="95"/>
        <end position="106"/>
    </location>
</feature>
<proteinExistence type="predicted"/>
<accession>A0A6V7UE11</accession>
<sequence length="132" mass="14446">MQIYTFLQFIANFNFIMLLIVPLGSFAESPPVFPTEEAAKDECCMDDGRLVDTSFAGALAALIIIFFWHILRIFCISRMAAAHHPPSKLPPPPKESSSSSTNVDSSPLLLSKQYVLEVREVPECGEGGGGKK</sequence>
<name>A0A6V7UE11_MELEN</name>
<keyword evidence="2" id="KW-1133">Transmembrane helix</keyword>
<dbReference type="Proteomes" id="UP000580250">
    <property type="component" value="Unassembled WGS sequence"/>
</dbReference>
<gene>
    <name evidence="3" type="ORF">MENT_LOCUS11205</name>
</gene>